<evidence type="ECO:0000313" key="7">
    <source>
        <dbReference type="EMBL" id="KAG0253626.1"/>
    </source>
</evidence>
<dbReference type="InterPro" id="IPR036188">
    <property type="entry name" value="FAD/NAD-bd_sf"/>
</dbReference>
<feature type="compositionally biased region" description="Acidic residues" evidence="5">
    <location>
        <begin position="515"/>
        <end position="529"/>
    </location>
</feature>
<feature type="domain" description="FAD-binding" evidence="6">
    <location>
        <begin position="250"/>
        <end position="333"/>
    </location>
</feature>
<feature type="region of interest" description="Disordered" evidence="5">
    <location>
        <begin position="415"/>
        <end position="566"/>
    </location>
</feature>
<dbReference type="PANTHER" id="PTHR47356">
    <property type="entry name" value="FAD-DEPENDENT MONOOXYGENASE ASQG-RELATED"/>
    <property type="match status" value="1"/>
</dbReference>
<keyword evidence="8" id="KW-1185">Reference proteome</keyword>
<dbReference type="PANTHER" id="PTHR47356:SF2">
    <property type="entry name" value="FAD-BINDING DOMAIN-CONTAINING PROTEIN-RELATED"/>
    <property type="match status" value="1"/>
</dbReference>
<comment type="caution">
    <text evidence="7">The sequence shown here is derived from an EMBL/GenBank/DDBJ whole genome shotgun (WGS) entry which is preliminary data.</text>
</comment>
<dbReference type="AlphaFoldDB" id="A0A9P6PVA5"/>
<feature type="compositionally biased region" description="Polar residues" evidence="5">
    <location>
        <begin position="431"/>
        <end position="449"/>
    </location>
</feature>
<evidence type="ECO:0000256" key="1">
    <source>
        <dbReference type="ARBA" id="ARBA00007992"/>
    </source>
</evidence>
<evidence type="ECO:0000256" key="2">
    <source>
        <dbReference type="ARBA" id="ARBA00022630"/>
    </source>
</evidence>
<dbReference type="GO" id="GO:0004497">
    <property type="term" value="F:monooxygenase activity"/>
    <property type="evidence" value="ECO:0007669"/>
    <property type="project" value="InterPro"/>
</dbReference>
<keyword evidence="2" id="KW-0285">Flavoprotein</keyword>
<keyword evidence="4" id="KW-0560">Oxidoreductase</keyword>
<gene>
    <name evidence="7" type="ORF">DFQ27_007290</name>
</gene>
<dbReference type="OrthoDB" id="1878542at2759"/>
<keyword evidence="3" id="KW-0274">FAD</keyword>
<feature type="compositionally biased region" description="Low complexity" evidence="5">
    <location>
        <begin position="454"/>
        <end position="474"/>
    </location>
</feature>
<dbReference type="Proteomes" id="UP000807716">
    <property type="component" value="Unassembled WGS sequence"/>
</dbReference>
<sequence length="566" mass="61431">MPSLQQALRVFEQLGILPDLLKIGQPVSGLCYLRQDGTLIGRNDMSGMAERFGFPTMMFPRPELMNVLLSRIKKGRIVMNKRILEVAQDTQYVIAKCADGSLFYADIMIGSDGAYSAVRQRLYLTEAAKGVDIPASDRGRLRFNQFALVGVANLTGTESLKDLSGEASDLFVTVSDKLPYSTWVMPLKDNRIGWGIAGNLLTTQVHDEANFKHSNWGAEYVDEAIEQVLELPCPLGGKFSTLVKATDRELISKVMLEDKCFSTWHGGRIVLLGDACHKLIPFAGQGAIQAILDAVCLSNLLSELPSNRQQDIERAFEAYARIRRPIASAAVDTSILMMKVVSGKTFLNNWCRRLVFNMPKFLYNRVLDKMYAGRPIAYFLPAACLQGTTPDSTPNMTAYPNGLPVRHRRRIQRNMATRDASPAADGGKTAEGNSRSRSCTGSTNASNAPTGLDAASGPPSTATSAAASNAHGSSSGKGNDVVKATGNQRSQRQKQRLVHGSKVTFVATSPSDVSDGGDGDGDGNGDDSQDLSPHYFVAGRSFNQGSFHRGAKPRPRRPSQSGMQTQ</sequence>
<dbReference type="GO" id="GO:0071949">
    <property type="term" value="F:FAD binding"/>
    <property type="evidence" value="ECO:0007669"/>
    <property type="project" value="InterPro"/>
</dbReference>
<evidence type="ECO:0000256" key="5">
    <source>
        <dbReference type="SAM" id="MobiDB-lite"/>
    </source>
</evidence>
<accession>A0A9P6PVA5</accession>
<dbReference type="SUPFAM" id="SSF51905">
    <property type="entry name" value="FAD/NAD(P)-binding domain"/>
    <property type="match status" value="1"/>
</dbReference>
<evidence type="ECO:0000256" key="3">
    <source>
        <dbReference type="ARBA" id="ARBA00022827"/>
    </source>
</evidence>
<dbReference type="InterPro" id="IPR050562">
    <property type="entry name" value="FAD_mOase_fung"/>
</dbReference>
<organism evidence="7 8">
    <name type="scientific">Actinomortierella ambigua</name>
    <dbReference type="NCBI Taxonomy" id="1343610"/>
    <lineage>
        <taxon>Eukaryota</taxon>
        <taxon>Fungi</taxon>
        <taxon>Fungi incertae sedis</taxon>
        <taxon>Mucoromycota</taxon>
        <taxon>Mortierellomycotina</taxon>
        <taxon>Mortierellomycetes</taxon>
        <taxon>Mortierellales</taxon>
        <taxon>Mortierellaceae</taxon>
        <taxon>Actinomortierella</taxon>
    </lineage>
</organism>
<dbReference type="Pfam" id="PF01494">
    <property type="entry name" value="FAD_binding_3"/>
    <property type="match status" value="1"/>
</dbReference>
<evidence type="ECO:0000256" key="4">
    <source>
        <dbReference type="ARBA" id="ARBA00023002"/>
    </source>
</evidence>
<dbReference type="Gene3D" id="3.50.50.60">
    <property type="entry name" value="FAD/NAD(P)-binding domain"/>
    <property type="match status" value="1"/>
</dbReference>
<reference evidence="7" key="1">
    <citation type="journal article" date="2020" name="Fungal Divers.">
        <title>Resolving the Mortierellaceae phylogeny through synthesis of multi-gene phylogenetics and phylogenomics.</title>
        <authorList>
            <person name="Vandepol N."/>
            <person name="Liber J."/>
            <person name="Desiro A."/>
            <person name="Na H."/>
            <person name="Kennedy M."/>
            <person name="Barry K."/>
            <person name="Grigoriev I.V."/>
            <person name="Miller A.N."/>
            <person name="O'Donnell K."/>
            <person name="Stajich J.E."/>
            <person name="Bonito G."/>
        </authorList>
    </citation>
    <scope>NUCLEOTIDE SEQUENCE</scope>
    <source>
        <strain evidence="7">BC1065</strain>
    </source>
</reference>
<protein>
    <recommendedName>
        <fullName evidence="6">FAD-binding domain-containing protein</fullName>
    </recommendedName>
</protein>
<dbReference type="InterPro" id="IPR002938">
    <property type="entry name" value="FAD-bd"/>
</dbReference>
<evidence type="ECO:0000259" key="6">
    <source>
        <dbReference type="Pfam" id="PF01494"/>
    </source>
</evidence>
<evidence type="ECO:0000313" key="8">
    <source>
        <dbReference type="Proteomes" id="UP000807716"/>
    </source>
</evidence>
<comment type="similarity">
    <text evidence="1">Belongs to the paxM FAD-dependent monooxygenase family.</text>
</comment>
<proteinExistence type="inferred from homology"/>
<dbReference type="PRINTS" id="PR00420">
    <property type="entry name" value="RNGMNOXGNASE"/>
</dbReference>
<name>A0A9P6PVA5_9FUNG</name>
<dbReference type="EMBL" id="JAAAJB010000568">
    <property type="protein sequence ID" value="KAG0253626.1"/>
    <property type="molecule type" value="Genomic_DNA"/>
</dbReference>